<protein>
    <submittedName>
        <fullName evidence="1">Uncharacterized protein</fullName>
    </submittedName>
</protein>
<organism evidence="1">
    <name type="scientific">marine metagenome</name>
    <dbReference type="NCBI Taxonomy" id="408172"/>
    <lineage>
        <taxon>unclassified sequences</taxon>
        <taxon>metagenomes</taxon>
        <taxon>ecological metagenomes</taxon>
    </lineage>
</organism>
<reference evidence="1" key="1">
    <citation type="submission" date="2018-05" db="EMBL/GenBank/DDBJ databases">
        <authorList>
            <person name="Lanie J.A."/>
            <person name="Ng W.-L."/>
            <person name="Kazmierczak K.M."/>
            <person name="Andrzejewski T.M."/>
            <person name="Davidsen T.M."/>
            <person name="Wayne K.J."/>
            <person name="Tettelin H."/>
            <person name="Glass J.I."/>
            <person name="Rusch D."/>
            <person name="Podicherti R."/>
            <person name="Tsui H.-C.T."/>
            <person name="Winkler M.E."/>
        </authorList>
    </citation>
    <scope>NUCLEOTIDE SEQUENCE</scope>
</reference>
<feature type="non-terminal residue" evidence="1">
    <location>
        <position position="113"/>
    </location>
</feature>
<dbReference type="EMBL" id="UINC01084969">
    <property type="protein sequence ID" value="SVC32082.1"/>
    <property type="molecule type" value="Genomic_DNA"/>
</dbReference>
<sequence>MSSVPLKDVCLAIDKRNKTFYNNLDAEQQKKFSAWLYMRYASSVDGPIFRDHYLEMVNDLVNVNFNDLTKHKELQWLLISLCGIGKKQFHPWIKPGKRKEKPKIKTWLAKAFL</sequence>
<dbReference type="AlphaFoldDB" id="A0A382LAA1"/>
<accession>A0A382LAA1</accession>
<feature type="non-terminal residue" evidence="1">
    <location>
        <position position="1"/>
    </location>
</feature>
<evidence type="ECO:0000313" key="1">
    <source>
        <dbReference type="EMBL" id="SVC32082.1"/>
    </source>
</evidence>
<proteinExistence type="predicted"/>
<name>A0A382LAA1_9ZZZZ</name>
<gene>
    <name evidence="1" type="ORF">METZ01_LOCUS284936</name>
</gene>